<dbReference type="OrthoDB" id="9794638at2"/>
<accession>M1YUR9</accession>
<keyword evidence="3" id="KW-0249">Electron transport</keyword>
<proteinExistence type="predicted"/>
<keyword evidence="6" id="KW-1185">Reference proteome</keyword>
<dbReference type="InterPro" id="IPR002563">
    <property type="entry name" value="Flavin_Rdtase-like_dom"/>
</dbReference>
<evidence type="ECO:0000313" key="5">
    <source>
        <dbReference type="EMBL" id="CCQ89333.1"/>
    </source>
</evidence>
<dbReference type="SUPFAM" id="SSF50475">
    <property type="entry name" value="FMN-binding split barrel"/>
    <property type="match status" value="1"/>
</dbReference>
<name>M1YUR9_NITG3</name>
<comment type="caution">
    <text evidence="5">The sequence shown here is derived from an EMBL/GenBank/DDBJ whole genome shotgun (WGS) entry which is preliminary data.</text>
</comment>
<dbReference type="InterPro" id="IPR012349">
    <property type="entry name" value="Split_barrel_FMN-bd"/>
</dbReference>
<evidence type="ECO:0000256" key="3">
    <source>
        <dbReference type="ARBA" id="ARBA00022982"/>
    </source>
</evidence>
<dbReference type="Pfam" id="PF01613">
    <property type="entry name" value="Flavin_Reduct"/>
    <property type="match status" value="1"/>
</dbReference>
<feature type="domain" description="Flavin reductase like" evidence="4">
    <location>
        <begin position="11"/>
        <end position="157"/>
    </location>
</feature>
<dbReference type="GO" id="GO:0046872">
    <property type="term" value="F:metal ion binding"/>
    <property type="evidence" value="ECO:0007669"/>
    <property type="project" value="UniProtKB-KW"/>
</dbReference>
<keyword evidence="1" id="KW-0813">Transport</keyword>
<gene>
    <name evidence="5" type="ORF">NITGR_1010048</name>
</gene>
<protein>
    <recommendedName>
        <fullName evidence="4">Flavin reductase like domain-containing protein</fullName>
    </recommendedName>
</protein>
<dbReference type="GO" id="GO:0016646">
    <property type="term" value="F:oxidoreductase activity, acting on the CH-NH group of donors, NAD or NADP as acceptor"/>
    <property type="evidence" value="ECO:0007669"/>
    <property type="project" value="UniProtKB-ARBA"/>
</dbReference>
<dbReference type="EMBL" id="CAQJ01000004">
    <property type="protein sequence ID" value="CCQ89333.1"/>
    <property type="molecule type" value="Genomic_DNA"/>
</dbReference>
<evidence type="ECO:0000256" key="2">
    <source>
        <dbReference type="ARBA" id="ARBA00022723"/>
    </source>
</evidence>
<sequence length="158" mass="17284">MRNKKQIGKALGRVPSGLFIVTAAHEDREDAVLTSWVNQCSFEPPAVTIVLGTTRPARLLVEASGAFTLNILGKESNSLLKHFFKPPAEGVSIFQGLNVSKGHKGIKILDDSVAYLECEVREQQRFGDHILYTGEIVGGKTLKGGEPYVHVRDTGFSY</sequence>
<dbReference type="GO" id="GO:0010181">
    <property type="term" value="F:FMN binding"/>
    <property type="evidence" value="ECO:0007669"/>
    <property type="project" value="InterPro"/>
</dbReference>
<dbReference type="RefSeq" id="WP_005005642.1">
    <property type="nucleotide sequence ID" value="NZ_HG422173.1"/>
</dbReference>
<dbReference type="AlphaFoldDB" id="M1YUR9"/>
<dbReference type="Proteomes" id="UP000011704">
    <property type="component" value="Unassembled WGS sequence"/>
</dbReference>
<dbReference type="InParanoid" id="M1YUR9"/>
<evidence type="ECO:0000259" key="4">
    <source>
        <dbReference type="SMART" id="SM00903"/>
    </source>
</evidence>
<dbReference type="SMART" id="SM00903">
    <property type="entry name" value="Flavin_Reduct"/>
    <property type="match status" value="1"/>
</dbReference>
<dbReference type="HOGENOM" id="CLU_059021_4_2_0"/>
<organism evidence="5 6">
    <name type="scientific">Nitrospina gracilis (strain 3/211)</name>
    <dbReference type="NCBI Taxonomy" id="1266370"/>
    <lineage>
        <taxon>Bacteria</taxon>
        <taxon>Pseudomonadati</taxon>
        <taxon>Nitrospinota/Tectimicrobiota group</taxon>
        <taxon>Nitrospinota</taxon>
        <taxon>Nitrospinia</taxon>
        <taxon>Nitrospinales</taxon>
        <taxon>Nitrospinaceae</taxon>
        <taxon>Nitrospina</taxon>
    </lineage>
</organism>
<dbReference type="InterPro" id="IPR051285">
    <property type="entry name" value="NADH_oxidoreductase_modular"/>
</dbReference>
<evidence type="ECO:0000313" key="6">
    <source>
        <dbReference type="Proteomes" id="UP000011704"/>
    </source>
</evidence>
<dbReference type="STRING" id="1266370.NITGR_1010048"/>
<dbReference type="Gene3D" id="2.30.110.10">
    <property type="entry name" value="Electron Transport, Fmn-binding Protein, Chain A"/>
    <property type="match status" value="1"/>
</dbReference>
<dbReference type="PANTHER" id="PTHR32145:SF11">
    <property type="entry name" value="DIFLAVIN FLAVOPROTEIN A 2-RELATED"/>
    <property type="match status" value="1"/>
</dbReference>
<dbReference type="PANTHER" id="PTHR32145">
    <property type="entry name" value="DIFLAVIN FLAVOPROTEIN A 2-RELATED"/>
    <property type="match status" value="1"/>
</dbReference>
<keyword evidence="2" id="KW-0479">Metal-binding</keyword>
<reference evidence="5 6" key="1">
    <citation type="journal article" date="2013" name="Front. Microbiol.">
        <title>The genome of Nitrospina gracilis illuminates the metabolism and evolution of the major marine nitrite oxidizer.</title>
        <authorList>
            <person name="Luecker S."/>
            <person name="Nowka B."/>
            <person name="Rattei T."/>
            <person name="Spieck E."/>
            <person name="and Daims H."/>
        </authorList>
    </citation>
    <scope>NUCLEOTIDE SEQUENCE [LARGE SCALE GENOMIC DNA]</scope>
    <source>
        <strain evidence="5 6">3/211</strain>
    </source>
</reference>
<evidence type="ECO:0000256" key="1">
    <source>
        <dbReference type="ARBA" id="ARBA00022448"/>
    </source>
</evidence>